<dbReference type="AlphaFoldDB" id="A0AAF0DTT0"/>
<dbReference type="SMART" id="SM00233">
    <property type="entry name" value="PH"/>
    <property type="match status" value="1"/>
</dbReference>
<sequence length="963" mass="107969">MSDAQVASAAAVLQDTSVDMACLSQIAQLLICTLQRQPLIKGSIVYPLSFTGRMVVQAIMEIISQYVRTCAQFGIDIPEAHAHYMAMSIARSFKTQLFIHEADWEDHALSAGVDEVYMFFSDGANSDKLDVPAIQGVPVEGDLFVRQSPNVVSLGPQAALACVGASVQDLPSGVLAPLTRCYSPTCGLSTPPHVNCYVPSCPRVGRAWNASDLRVADAINDTDPGSTAAQAWVETVPPELVATLPRREIERQNAIHEMIQKEVSFLKDLQLLDQYAHRLRTLAQSKGVGMARTAPLSGTALDKFITTVFGNYAELLTHISAFCDRLQERQREQNPMVESLGDLVVEAALEWGPAYTAYVQHYPVALHTLKREIATNARMAKFADDCRRDPAAHRHPLDNFLFRPPARLQRYHLHLASIAKYSDGESSDKEQLALATEIIDEQCKVAQAGVEAAEQRLQVDEFAARLEAKRAESEVDLDLQNPQRELLHHGVVFRRPDGFEFEWTEMEALLFDNYLVLAKRKLPADAEGAQDTEERHPIPVALLAPSGFEEPPLSRGHLNRRLLPGDLTDMFPFTLHLPTGDPIVLYVPTAQKRAEWHQHFLSVAARVQEQEATHALLERMPLCFRLQAHLQPGTQVSVTCATPFFLQDETKMLAVGTSEGVWIGMYGQPQSFNKVLHLRGVTQCAVMERVGHFIVLADRALIAYDLEALVPSRSAPTSFVPQKISGNREVLFFAVGHVDGRQLLVYGKKRTSETSVRILEPIDPHTHRHDMSKGLWRRRPSETLSCFREYKKFYVGYEATGAQFMRHTLVVYTHRGFQTYSLDSESLDLLPSVKVRDDTQIWNMLRHLESAKPLGAFYVTDTLILLCYDRLACYTDVMGRLVRLDAVFYWEGRPSRVAFVANYVLAFYESLIEVRDPLTGKLCQTIHGDNLRLLSRQDDAYGHYKALLIVEKQQQISALHPTH</sequence>
<dbReference type="InterPro" id="IPR052233">
    <property type="entry name" value="Rho-type_GEFs"/>
</dbReference>
<dbReference type="PROSITE" id="PS50010">
    <property type="entry name" value="DH_2"/>
    <property type="match status" value="1"/>
</dbReference>
<dbReference type="Pfam" id="PF00621">
    <property type="entry name" value="RhoGEF"/>
    <property type="match status" value="1"/>
</dbReference>
<dbReference type="PANTHER" id="PTHR46572:SF1">
    <property type="entry name" value="RHO1 GUANINE NUCLEOTIDE EXCHANGE FACTOR TUS1"/>
    <property type="match status" value="1"/>
</dbReference>
<reference evidence="5" key="1">
    <citation type="submission" date="2023-03" db="EMBL/GenBank/DDBJ databases">
        <title>Mating type loci evolution in Malassezia.</title>
        <authorList>
            <person name="Coelho M.A."/>
        </authorList>
    </citation>
    <scope>NUCLEOTIDE SEQUENCE</scope>
    <source>
        <strain evidence="5">CBS 14135</strain>
    </source>
</reference>
<dbReference type="Gene3D" id="1.20.900.10">
    <property type="entry name" value="Dbl homology (DH) domain"/>
    <property type="match status" value="1"/>
</dbReference>
<dbReference type="GO" id="GO:0005085">
    <property type="term" value="F:guanyl-nucleotide exchange factor activity"/>
    <property type="evidence" value="ECO:0007669"/>
    <property type="project" value="UniProtKB-KW"/>
</dbReference>
<keyword evidence="1" id="KW-0344">Guanine-nucleotide releasing factor</keyword>
<dbReference type="Proteomes" id="UP001216638">
    <property type="component" value="Chromosome 2"/>
</dbReference>
<evidence type="ECO:0000313" key="5">
    <source>
        <dbReference type="EMBL" id="WFC95302.1"/>
    </source>
</evidence>
<dbReference type="SMART" id="SM00036">
    <property type="entry name" value="CNH"/>
    <property type="match status" value="1"/>
</dbReference>
<dbReference type="InterPro" id="IPR035899">
    <property type="entry name" value="DBL_dom_sf"/>
</dbReference>
<evidence type="ECO:0000259" key="3">
    <source>
        <dbReference type="PROSITE" id="PS50010"/>
    </source>
</evidence>
<feature type="domain" description="PH" evidence="2">
    <location>
        <begin position="485"/>
        <end position="605"/>
    </location>
</feature>
<feature type="domain" description="DH" evidence="3">
    <location>
        <begin position="250"/>
        <end position="441"/>
    </location>
</feature>
<dbReference type="SUPFAM" id="SSF50729">
    <property type="entry name" value="PH domain-like"/>
    <property type="match status" value="1"/>
</dbReference>
<name>A0AAF0DTT0_9BASI</name>
<dbReference type="InterPro" id="IPR001180">
    <property type="entry name" value="CNH_dom"/>
</dbReference>
<feature type="domain" description="CNH" evidence="4">
    <location>
        <begin position="635"/>
        <end position="941"/>
    </location>
</feature>
<dbReference type="CDD" id="cd00160">
    <property type="entry name" value="RhoGEF"/>
    <property type="match status" value="1"/>
</dbReference>
<dbReference type="Pfam" id="PF00780">
    <property type="entry name" value="CNH"/>
    <property type="match status" value="1"/>
</dbReference>
<dbReference type="PROSITE" id="PS50003">
    <property type="entry name" value="PH_DOMAIN"/>
    <property type="match status" value="1"/>
</dbReference>
<dbReference type="InterPro" id="IPR011993">
    <property type="entry name" value="PH-like_dom_sf"/>
</dbReference>
<gene>
    <name evidence="5" type="primary">TUS1</name>
    <name evidence="5" type="ORF">MBRA1_001949</name>
</gene>
<organism evidence="5 6">
    <name type="scientific">Malassezia brasiliensis</name>
    <dbReference type="NCBI Taxonomy" id="1821822"/>
    <lineage>
        <taxon>Eukaryota</taxon>
        <taxon>Fungi</taxon>
        <taxon>Dikarya</taxon>
        <taxon>Basidiomycota</taxon>
        <taxon>Ustilaginomycotina</taxon>
        <taxon>Malasseziomycetes</taxon>
        <taxon>Malasseziales</taxon>
        <taxon>Malasseziaceae</taxon>
        <taxon>Malassezia</taxon>
    </lineage>
</organism>
<evidence type="ECO:0000259" key="2">
    <source>
        <dbReference type="PROSITE" id="PS50003"/>
    </source>
</evidence>
<keyword evidence="6" id="KW-1185">Reference proteome</keyword>
<proteinExistence type="predicted"/>
<dbReference type="SMART" id="SM00325">
    <property type="entry name" value="RhoGEF"/>
    <property type="match status" value="1"/>
</dbReference>
<evidence type="ECO:0000313" key="6">
    <source>
        <dbReference type="Proteomes" id="UP001216638"/>
    </source>
</evidence>
<protein>
    <submittedName>
        <fullName evidence="5">Rho guanine nucleotide exchange factor</fullName>
    </submittedName>
</protein>
<accession>A0AAF0DTT0</accession>
<dbReference type="PROSITE" id="PS50219">
    <property type="entry name" value="CNH"/>
    <property type="match status" value="1"/>
</dbReference>
<dbReference type="PANTHER" id="PTHR46572">
    <property type="entry name" value="RHO1 GDP-GTP EXCHANGE PROTEIN 1-RELATED"/>
    <property type="match status" value="1"/>
</dbReference>
<dbReference type="SUPFAM" id="SSF48065">
    <property type="entry name" value="DBL homology domain (DH-domain)"/>
    <property type="match status" value="1"/>
</dbReference>
<evidence type="ECO:0000256" key="1">
    <source>
        <dbReference type="ARBA" id="ARBA00022658"/>
    </source>
</evidence>
<dbReference type="InterPro" id="IPR001849">
    <property type="entry name" value="PH_domain"/>
</dbReference>
<evidence type="ECO:0000259" key="4">
    <source>
        <dbReference type="PROSITE" id="PS50219"/>
    </source>
</evidence>
<dbReference type="EMBL" id="CP119952">
    <property type="protein sequence ID" value="WFC95302.1"/>
    <property type="molecule type" value="Genomic_DNA"/>
</dbReference>
<dbReference type="Gene3D" id="2.30.29.30">
    <property type="entry name" value="Pleckstrin-homology domain (PH domain)/Phosphotyrosine-binding domain (PTB)"/>
    <property type="match status" value="1"/>
</dbReference>
<dbReference type="InterPro" id="IPR000219">
    <property type="entry name" value="DH_dom"/>
</dbReference>